<evidence type="ECO:0000313" key="2">
    <source>
        <dbReference type="EMBL" id="KAJ5471874.1"/>
    </source>
</evidence>
<proteinExistence type="predicted"/>
<dbReference type="Proteomes" id="UP001148312">
    <property type="component" value="Unassembled WGS sequence"/>
</dbReference>
<feature type="region of interest" description="Disordered" evidence="1">
    <location>
        <begin position="34"/>
        <end position="56"/>
    </location>
</feature>
<reference evidence="2" key="1">
    <citation type="submission" date="2022-12" db="EMBL/GenBank/DDBJ databases">
        <authorList>
            <person name="Petersen C."/>
        </authorList>
    </citation>
    <scope>NUCLEOTIDE SEQUENCE</scope>
    <source>
        <strain evidence="2">IBT 30728</strain>
    </source>
</reference>
<evidence type="ECO:0000313" key="3">
    <source>
        <dbReference type="Proteomes" id="UP001148312"/>
    </source>
</evidence>
<accession>A0A9W9WQQ4</accession>
<protein>
    <submittedName>
        <fullName evidence="2">Uncharacterized protein</fullName>
    </submittedName>
</protein>
<name>A0A9W9WQQ4_9EURO</name>
<reference evidence="2" key="2">
    <citation type="journal article" date="2023" name="IMA Fungus">
        <title>Comparative genomic study of the Penicillium genus elucidates a diverse pangenome and 15 lateral gene transfer events.</title>
        <authorList>
            <person name="Petersen C."/>
            <person name="Sorensen T."/>
            <person name="Nielsen M.R."/>
            <person name="Sondergaard T.E."/>
            <person name="Sorensen J.L."/>
            <person name="Fitzpatrick D.A."/>
            <person name="Frisvad J.C."/>
            <person name="Nielsen K.L."/>
        </authorList>
    </citation>
    <scope>NUCLEOTIDE SEQUENCE</scope>
    <source>
        <strain evidence="2">IBT 30728</strain>
    </source>
</reference>
<dbReference type="AlphaFoldDB" id="A0A9W9WQQ4"/>
<sequence>MRLGECPERIQKAIGAAKERQENQTDGPIRITIDAVGGIGGSPDTNTSPEDGDINEDELDSYWDVITREVGGELNWKEDEDRQYVADLEEDSES</sequence>
<comment type="caution">
    <text evidence="2">The sequence shown here is derived from an EMBL/GenBank/DDBJ whole genome shotgun (WGS) entry which is preliminary data.</text>
</comment>
<dbReference type="EMBL" id="JAPWDQ010000014">
    <property type="protein sequence ID" value="KAJ5471874.1"/>
    <property type="molecule type" value="Genomic_DNA"/>
</dbReference>
<dbReference type="RefSeq" id="XP_056786420.1">
    <property type="nucleotide sequence ID" value="XM_056938412.1"/>
</dbReference>
<evidence type="ECO:0000256" key="1">
    <source>
        <dbReference type="SAM" id="MobiDB-lite"/>
    </source>
</evidence>
<organism evidence="2 3">
    <name type="scientific">Penicillium diatomitis</name>
    <dbReference type="NCBI Taxonomy" id="2819901"/>
    <lineage>
        <taxon>Eukaryota</taxon>
        <taxon>Fungi</taxon>
        <taxon>Dikarya</taxon>
        <taxon>Ascomycota</taxon>
        <taxon>Pezizomycotina</taxon>
        <taxon>Eurotiomycetes</taxon>
        <taxon>Eurotiomycetidae</taxon>
        <taxon>Eurotiales</taxon>
        <taxon>Aspergillaceae</taxon>
        <taxon>Penicillium</taxon>
    </lineage>
</organism>
<keyword evidence="3" id="KW-1185">Reference proteome</keyword>
<gene>
    <name evidence="2" type="ORF">N7539_008817</name>
</gene>
<dbReference type="GeneID" id="81628662"/>